<dbReference type="PATRIC" id="fig|1675527.3.peg.882"/>
<evidence type="ECO:0000313" key="5">
    <source>
        <dbReference type="EMBL" id="KMW60661.1"/>
    </source>
</evidence>
<proteinExistence type="predicted"/>
<name>A0A0J9EDB9_9RHOB</name>
<dbReference type="Pfam" id="PF05853">
    <property type="entry name" value="BKACE"/>
    <property type="match status" value="1"/>
</dbReference>
<gene>
    <name evidence="5" type="ORF">AIOL_000825</name>
</gene>
<evidence type="ECO:0000256" key="3">
    <source>
        <dbReference type="ARBA" id="ARBA00022723"/>
    </source>
</evidence>
<organism evidence="5 6">
    <name type="scientific">Candidatus Rhodobacter oscarellae</name>
    <dbReference type="NCBI Taxonomy" id="1675527"/>
    <lineage>
        <taxon>Bacteria</taxon>
        <taxon>Pseudomonadati</taxon>
        <taxon>Pseudomonadota</taxon>
        <taxon>Alphaproteobacteria</taxon>
        <taxon>Rhodobacterales</taxon>
        <taxon>Rhodobacter group</taxon>
        <taxon>Rhodobacter</taxon>
    </lineage>
</organism>
<dbReference type="InterPro" id="IPR013785">
    <property type="entry name" value="Aldolase_TIM"/>
</dbReference>
<dbReference type="AlphaFoldDB" id="A0A0J9EDB9"/>
<dbReference type="GO" id="GO:0043720">
    <property type="term" value="F:3-keto-5-aminohexanoate cleavage activity"/>
    <property type="evidence" value="ECO:0007669"/>
    <property type="project" value="InterPro"/>
</dbReference>
<comment type="caution">
    <text evidence="5">The sequence shown here is derived from an EMBL/GenBank/DDBJ whole genome shotgun (WGS) entry which is preliminary data.</text>
</comment>
<protein>
    <submittedName>
        <fullName evidence="5">Putative exported protein</fullName>
    </submittedName>
</protein>
<dbReference type="PANTHER" id="PTHR37418">
    <property type="entry name" value="3-KETO-5-AMINOHEXANOATE CLEAVAGE ENZYME-RELATED"/>
    <property type="match status" value="1"/>
</dbReference>
<comment type="cofactor">
    <cofactor evidence="1">
        <name>Zn(2+)</name>
        <dbReference type="ChEBI" id="CHEBI:29105"/>
    </cofactor>
</comment>
<keyword evidence="6" id="KW-1185">Reference proteome</keyword>
<evidence type="ECO:0000256" key="4">
    <source>
        <dbReference type="ARBA" id="ARBA00022833"/>
    </source>
</evidence>
<evidence type="ECO:0000256" key="1">
    <source>
        <dbReference type="ARBA" id="ARBA00001947"/>
    </source>
</evidence>
<dbReference type="STRING" id="1675527.AIOL_000825"/>
<keyword evidence="4" id="KW-0862">Zinc</keyword>
<keyword evidence="2" id="KW-0808">Transferase</keyword>
<dbReference type="RefSeq" id="WP_049641710.1">
    <property type="nucleotide sequence ID" value="NZ_LFTY01000001.1"/>
</dbReference>
<keyword evidence="3" id="KW-0479">Metal-binding</keyword>
<evidence type="ECO:0000256" key="2">
    <source>
        <dbReference type="ARBA" id="ARBA00022679"/>
    </source>
</evidence>
<dbReference type="GO" id="GO:0046872">
    <property type="term" value="F:metal ion binding"/>
    <property type="evidence" value="ECO:0007669"/>
    <property type="project" value="UniProtKB-KW"/>
</dbReference>
<dbReference type="PANTHER" id="PTHR37418:SF2">
    <property type="entry name" value="3-KETO-5-AMINOHEXANOATE CLEAVAGE ENZYME"/>
    <property type="match status" value="1"/>
</dbReference>
<dbReference type="Proteomes" id="UP000037178">
    <property type="component" value="Unassembled WGS sequence"/>
</dbReference>
<dbReference type="EMBL" id="LFTY01000001">
    <property type="protein sequence ID" value="KMW60661.1"/>
    <property type="molecule type" value="Genomic_DNA"/>
</dbReference>
<reference evidence="5 6" key="1">
    <citation type="submission" date="2015-06" db="EMBL/GenBank/DDBJ databases">
        <title>Draft genome sequence of an Alphaproteobacteria species associated to the Mediterranean sponge Oscarella lobularis.</title>
        <authorList>
            <person name="Jourda C."/>
            <person name="Santini S."/>
            <person name="Claverie J.-M."/>
        </authorList>
    </citation>
    <scope>NUCLEOTIDE SEQUENCE [LARGE SCALE GENOMIC DNA]</scope>
    <source>
        <strain evidence="5">IGS</strain>
    </source>
</reference>
<accession>A0A0J9EDB9</accession>
<sequence>MSPLIMVAPTGARRTKADHPGIPLTIAETVETAIACQAAGAQAFHLHVRNADGSHSIDPGLYREAIAELGSAAPDLRVQVTTESGGVFGVEAQLATLSQLRPAWCTLALREAARDRDIARRMYRFVADQGVELQHIIFDAGDAALLAEWQREGVLGGAESVILVLGRYTADMNSNPDDLEPLLAALPPVGRWMLCAFGPQEHACLTKAARLGGDVRVGFENSFLQPDGAPWPDMAASITALRNAIGSAI</sequence>
<dbReference type="InterPro" id="IPR008567">
    <property type="entry name" value="BKACE"/>
</dbReference>
<dbReference type="Gene3D" id="3.20.20.70">
    <property type="entry name" value="Aldolase class I"/>
    <property type="match status" value="1"/>
</dbReference>
<dbReference type="OrthoDB" id="9805277at2"/>
<evidence type="ECO:0000313" key="6">
    <source>
        <dbReference type="Proteomes" id="UP000037178"/>
    </source>
</evidence>